<gene>
    <name evidence="10" type="primary">phoR_4</name>
    <name evidence="10" type="ORF">NCTC13532_02287</name>
</gene>
<dbReference type="InterPro" id="IPR004358">
    <property type="entry name" value="Sig_transdc_His_kin-like_C"/>
</dbReference>
<evidence type="ECO:0000256" key="7">
    <source>
        <dbReference type="SAM" id="MobiDB-lite"/>
    </source>
</evidence>
<dbReference type="STRING" id="254.SAMN05421682_101282"/>
<dbReference type="InterPro" id="IPR036890">
    <property type="entry name" value="HATPase_C_sf"/>
</dbReference>
<comment type="catalytic activity">
    <reaction evidence="1">
        <text>ATP + protein L-histidine = ADP + protein N-phospho-L-histidine.</text>
        <dbReference type="EC" id="2.7.13.3"/>
    </reaction>
</comment>
<evidence type="ECO:0000256" key="1">
    <source>
        <dbReference type="ARBA" id="ARBA00000085"/>
    </source>
</evidence>
<evidence type="ECO:0000259" key="9">
    <source>
        <dbReference type="PROSITE" id="PS50109"/>
    </source>
</evidence>
<dbReference type="GO" id="GO:0004721">
    <property type="term" value="F:phosphoprotein phosphatase activity"/>
    <property type="evidence" value="ECO:0007669"/>
    <property type="project" value="TreeGrafter"/>
</dbReference>
<dbReference type="InterPro" id="IPR003661">
    <property type="entry name" value="HisK_dim/P_dom"/>
</dbReference>
<organism evidence="10 11">
    <name type="scientific">Chryseobacterium indoltheticum</name>
    <dbReference type="NCBI Taxonomy" id="254"/>
    <lineage>
        <taxon>Bacteria</taxon>
        <taxon>Pseudomonadati</taxon>
        <taxon>Bacteroidota</taxon>
        <taxon>Flavobacteriia</taxon>
        <taxon>Flavobacteriales</taxon>
        <taxon>Weeksellaceae</taxon>
        <taxon>Chryseobacterium group</taxon>
        <taxon>Chryseobacterium</taxon>
    </lineage>
</organism>
<dbReference type="GO" id="GO:0016036">
    <property type="term" value="P:cellular response to phosphate starvation"/>
    <property type="evidence" value="ECO:0007669"/>
    <property type="project" value="TreeGrafter"/>
</dbReference>
<keyword evidence="8" id="KW-0472">Membrane</keyword>
<evidence type="ECO:0000313" key="10">
    <source>
        <dbReference type="EMBL" id="SUX46732.1"/>
    </source>
</evidence>
<dbReference type="SMART" id="SM00387">
    <property type="entry name" value="HATPase_c"/>
    <property type="match status" value="1"/>
</dbReference>
<dbReference type="SUPFAM" id="SSF47384">
    <property type="entry name" value="Homodimeric domain of signal transducing histidine kinase"/>
    <property type="match status" value="1"/>
</dbReference>
<evidence type="ECO:0000313" key="11">
    <source>
        <dbReference type="Proteomes" id="UP000254282"/>
    </source>
</evidence>
<dbReference type="GO" id="GO:0000155">
    <property type="term" value="F:phosphorelay sensor kinase activity"/>
    <property type="evidence" value="ECO:0007669"/>
    <property type="project" value="InterPro"/>
</dbReference>
<accession>A0A381FKN7</accession>
<dbReference type="PRINTS" id="PR00344">
    <property type="entry name" value="BCTRLSENSOR"/>
</dbReference>
<keyword evidence="3" id="KW-0597">Phosphoprotein</keyword>
<dbReference type="SMART" id="SM00388">
    <property type="entry name" value="HisKA"/>
    <property type="match status" value="1"/>
</dbReference>
<dbReference type="EMBL" id="UFVR01000004">
    <property type="protein sequence ID" value="SUX46732.1"/>
    <property type="molecule type" value="Genomic_DNA"/>
</dbReference>
<reference evidence="10 11" key="1">
    <citation type="submission" date="2018-06" db="EMBL/GenBank/DDBJ databases">
        <authorList>
            <consortium name="Pathogen Informatics"/>
            <person name="Doyle S."/>
        </authorList>
    </citation>
    <scope>NUCLEOTIDE SEQUENCE [LARGE SCALE GENOMIC DNA]</scope>
    <source>
        <strain evidence="10 11">NCTC13532</strain>
    </source>
</reference>
<feature type="transmembrane region" description="Helical" evidence="8">
    <location>
        <begin position="13"/>
        <end position="34"/>
    </location>
</feature>
<feature type="compositionally biased region" description="Basic and acidic residues" evidence="7">
    <location>
        <begin position="170"/>
        <end position="180"/>
    </location>
</feature>
<name>A0A381FKN7_9FLAO</name>
<dbReference type="SUPFAM" id="SSF55874">
    <property type="entry name" value="ATPase domain of HSP90 chaperone/DNA topoisomerase II/histidine kinase"/>
    <property type="match status" value="1"/>
</dbReference>
<feature type="domain" description="Histidine kinase" evidence="9">
    <location>
        <begin position="245"/>
        <end position="445"/>
    </location>
</feature>
<dbReference type="PROSITE" id="PS50109">
    <property type="entry name" value="HIS_KIN"/>
    <property type="match status" value="1"/>
</dbReference>
<dbReference type="Gene3D" id="3.30.565.10">
    <property type="entry name" value="Histidine kinase-like ATPase, C-terminal domain"/>
    <property type="match status" value="1"/>
</dbReference>
<dbReference type="PANTHER" id="PTHR45453:SF1">
    <property type="entry name" value="PHOSPHATE REGULON SENSOR PROTEIN PHOR"/>
    <property type="match status" value="1"/>
</dbReference>
<keyword evidence="8" id="KW-0812">Transmembrane</keyword>
<evidence type="ECO:0000256" key="6">
    <source>
        <dbReference type="ARBA" id="ARBA00023012"/>
    </source>
</evidence>
<keyword evidence="4 10" id="KW-0808">Transferase</keyword>
<dbReference type="AlphaFoldDB" id="A0A381FKN7"/>
<dbReference type="InterPro" id="IPR005467">
    <property type="entry name" value="His_kinase_dom"/>
</dbReference>
<dbReference type="InterPro" id="IPR003594">
    <property type="entry name" value="HATPase_dom"/>
</dbReference>
<dbReference type="InterPro" id="IPR050351">
    <property type="entry name" value="BphY/WalK/GraS-like"/>
</dbReference>
<protein>
    <recommendedName>
        <fullName evidence="2">histidine kinase</fullName>
        <ecNumber evidence="2">2.7.13.3</ecNumber>
    </recommendedName>
</protein>
<dbReference type="CDD" id="cd00075">
    <property type="entry name" value="HATPase"/>
    <property type="match status" value="1"/>
</dbReference>
<evidence type="ECO:0000256" key="2">
    <source>
        <dbReference type="ARBA" id="ARBA00012438"/>
    </source>
</evidence>
<feature type="transmembrane region" description="Helical" evidence="8">
    <location>
        <begin position="204"/>
        <end position="224"/>
    </location>
</feature>
<dbReference type="Pfam" id="PF02518">
    <property type="entry name" value="HATPase_c"/>
    <property type="match status" value="1"/>
</dbReference>
<dbReference type="EC" id="2.7.13.3" evidence="2"/>
<evidence type="ECO:0000256" key="3">
    <source>
        <dbReference type="ARBA" id="ARBA00022553"/>
    </source>
</evidence>
<dbReference type="GO" id="GO:0005886">
    <property type="term" value="C:plasma membrane"/>
    <property type="evidence" value="ECO:0007669"/>
    <property type="project" value="TreeGrafter"/>
</dbReference>
<dbReference type="Gene3D" id="1.10.287.130">
    <property type="match status" value="1"/>
</dbReference>
<evidence type="ECO:0000256" key="4">
    <source>
        <dbReference type="ARBA" id="ARBA00022679"/>
    </source>
</evidence>
<dbReference type="Proteomes" id="UP000254282">
    <property type="component" value="Unassembled WGS sequence"/>
</dbReference>
<feature type="region of interest" description="Disordered" evidence="7">
    <location>
        <begin position="159"/>
        <end position="180"/>
    </location>
</feature>
<dbReference type="RefSeq" id="WP_115620380.1">
    <property type="nucleotide sequence ID" value="NZ_UFVR01000004.1"/>
</dbReference>
<evidence type="ECO:0000256" key="8">
    <source>
        <dbReference type="SAM" id="Phobius"/>
    </source>
</evidence>
<evidence type="ECO:0000256" key="5">
    <source>
        <dbReference type="ARBA" id="ARBA00022777"/>
    </source>
</evidence>
<dbReference type="InterPro" id="IPR036097">
    <property type="entry name" value="HisK_dim/P_sf"/>
</dbReference>
<dbReference type="CDD" id="cd00082">
    <property type="entry name" value="HisKA"/>
    <property type="match status" value="1"/>
</dbReference>
<dbReference type="PANTHER" id="PTHR45453">
    <property type="entry name" value="PHOSPHATE REGULON SENSOR PROTEIN PHOR"/>
    <property type="match status" value="1"/>
</dbReference>
<sequence length="445" mass="51352">MYIFASMISKSKYLISLFAALFLLLLGIQVYFMYKTSQVKKKEIYSDVHNRIDGYIDNLESIGGASNLGDEKARKVFADYSNKKISKKEFLHYFEENRKRTRDQISDYIDRRFAKEGYKVAIRTQYLSIVSDPKNLNLIDQPVTLFETRNKITKAGISNTGKWETSSTSKSDKSDQPERNDSFFVKSQTDFEILNINSAVFQDLTLLILCCIAILLSVLILYIFTIKNLIIQQKQVEVLHTVVDNISHEFKTPIATLKIASKTLKKECTPEILPLIDRQILRLEDLILQLHPEDFDEKNSTILPENWDFFIHDLAFTYENTDFVLNNSVSKELPYDRKLMETVIKNLCENSVKYGASKIKIDIKTIHNNLEIIVADNGNGMEQNELKNIFEKFYRIQSNNIHNSKGLGLGLFFVKKIIEKYNGKTEITSEVNVGTTFKISIPYED</sequence>
<keyword evidence="6" id="KW-0902">Two-component regulatory system</keyword>
<proteinExistence type="predicted"/>
<keyword evidence="8" id="KW-1133">Transmembrane helix</keyword>
<keyword evidence="5" id="KW-0418">Kinase</keyword>
<dbReference type="Pfam" id="PF00512">
    <property type="entry name" value="HisKA"/>
    <property type="match status" value="1"/>
</dbReference>